<sequence>MELTIAKSIQQGCKNTAPNDFLRCLSASVLSNLLIAHGSPSFQPELVSSIRNAKFVAPATARPPACIVKPTNASHVQAAVHCGRRHGVRVSVRSGGHDCEGLSYLSSGADEPAFAVLDLANMRGVRVNRRQSTAWVDSGATIGKLYYGIGKAAPGLGFPAGVGGGMGLMMRKYGLSADNVLDATMVDANGNLLSGKKAMGKDLFWAIRGGGGGSFGIVLSWKIKLVPVPATVTYFDITKTMAQGAVDAVTKWQTVAPALPEDLGLRVVVENKKANFQGLSLSSCSAVVPLVGGRLPELGMTKADCREMSWVEYTAYIYFGDAARAGKNGQQLGNLLNNRSMTLGPFVKNKSDYVKKPIPKSVWEKIFTWPYGGAMDEQLVMEPHGGQVGSVPDAATPFPHRSGVLYNIQYVEFYPGSLKSNPEGWVTGLYKFMEPWVSSNPRGAYANYRDLDMGVIKVGRNGKYFGADNFRRLALTKAKVDPHDFFRHAQSVPPLVSGK</sequence>
<dbReference type="Pfam" id="PF08031">
    <property type="entry name" value="BBE"/>
    <property type="match status" value="1"/>
</dbReference>
<comment type="similarity">
    <text evidence="2">Belongs to the oxygen-dependent FAD-linked oxidoreductase family.</text>
</comment>
<dbReference type="GO" id="GO:0016491">
    <property type="term" value="F:oxidoreductase activity"/>
    <property type="evidence" value="ECO:0007669"/>
    <property type="project" value="InterPro"/>
</dbReference>
<evidence type="ECO:0000259" key="7">
    <source>
        <dbReference type="PROSITE" id="PS51387"/>
    </source>
</evidence>
<dbReference type="Proteomes" id="UP000008810">
    <property type="component" value="Chromosome 5"/>
</dbReference>
<feature type="domain" description="FAD-binding PCMH-type" evidence="7">
    <location>
        <begin position="60"/>
        <end position="228"/>
    </location>
</feature>
<dbReference type="AlphaFoldDB" id="A0A0Q3GLZ2"/>
<reference evidence="9" key="3">
    <citation type="submission" date="2018-08" db="UniProtKB">
        <authorList>
            <consortium name="EnsemblPlants"/>
        </authorList>
    </citation>
    <scope>IDENTIFICATION</scope>
    <source>
        <strain evidence="9">cv. Bd21</strain>
    </source>
</reference>
<keyword evidence="4" id="KW-0732">Signal</keyword>
<comment type="cofactor">
    <cofactor evidence="1">
        <name>FAD</name>
        <dbReference type="ChEBI" id="CHEBI:57692"/>
    </cofactor>
</comment>
<dbReference type="GO" id="GO:0071949">
    <property type="term" value="F:FAD binding"/>
    <property type="evidence" value="ECO:0007669"/>
    <property type="project" value="InterPro"/>
</dbReference>
<dbReference type="EnsemblPlants" id="KQJ81770">
    <property type="protein sequence ID" value="KQJ81770"/>
    <property type="gene ID" value="BRADI_5g02948v3"/>
</dbReference>
<dbReference type="OrthoDB" id="407275at2759"/>
<accession>A0A0Q3GLZ2</accession>
<dbReference type="Gene3D" id="3.30.465.10">
    <property type="match status" value="1"/>
</dbReference>
<dbReference type="InterPro" id="IPR012951">
    <property type="entry name" value="BBE"/>
</dbReference>
<evidence type="ECO:0000256" key="1">
    <source>
        <dbReference type="ARBA" id="ARBA00001974"/>
    </source>
</evidence>
<dbReference type="InterPro" id="IPR016169">
    <property type="entry name" value="FAD-bd_PCMH_sub2"/>
</dbReference>
<keyword evidence="5" id="KW-0274">FAD</keyword>
<evidence type="ECO:0000313" key="9">
    <source>
        <dbReference type="EnsemblPlants" id="KQJ81770"/>
    </source>
</evidence>
<proteinExistence type="inferred from homology"/>
<evidence type="ECO:0000256" key="3">
    <source>
        <dbReference type="ARBA" id="ARBA00022630"/>
    </source>
</evidence>
<name>A0A0Q3GLZ2_BRADI</name>
<keyword evidence="10" id="KW-1185">Reference proteome</keyword>
<keyword evidence="3" id="KW-0285">Flavoprotein</keyword>
<dbReference type="InParanoid" id="A0A0Q3GLZ2"/>
<dbReference type="PANTHER" id="PTHR32448">
    <property type="entry name" value="OS08G0158400 PROTEIN"/>
    <property type="match status" value="1"/>
</dbReference>
<dbReference type="PROSITE" id="PS51387">
    <property type="entry name" value="FAD_PCMH"/>
    <property type="match status" value="1"/>
</dbReference>
<dbReference type="STRING" id="15368.A0A0Q3GLZ2"/>
<dbReference type="InterPro" id="IPR016166">
    <property type="entry name" value="FAD-bd_PCMH"/>
</dbReference>
<evidence type="ECO:0000256" key="2">
    <source>
        <dbReference type="ARBA" id="ARBA00005466"/>
    </source>
</evidence>
<dbReference type="InterPro" id="IPR036318">
    <property type="entry name" value="FAD-bd_PCMH-like_sf"/>
</dbReference>
<reference evidence="8 9" key="1">
    <citation type="journal article" date="2010" name="Nature">
        <title>Genome sequencing and analysis of the model grass Brachypodium distachyon.</title>
        <authorList>
            <consortium name="International Brachypodium Initiative"/>
        </authorList>
    </citation>
    <scope>NUCLEOTIDE SEQUENCE [LARGE SCALE GENOMIC DNA]</scope>
    <source>
        <strain evidence="8 9">Bd21</strain>
    </source>
</reference>
<dbReference type="Gramene" id="KQJ81770">
    <property type="protein sequence ID" value="KQJ81770"/>
    <property type="gene ID" value="BRADI_5g02948v3"/>
</dbReference>
<organism evidence="8">
    <name type="scientific">Brachypodium distachyon</name>
    <name type="common">Purple false brome</name>
    <name type="synonym">Trachynia distachya</name>
    <dbReference type="NCBI Taxonomy" id="15368"/>
    <lineage>
        <taxon>Eukaryota</taxon>
        <taxon>Viridiplantae</taxon>
        <taxon>Streptophyta</taxon>
        <taxon>Embryophyta</taxon>
        <taxon>Tracheophyta</taxon>
        <taxon>Spermatophyta</taxon>
        <taxon>Magnoliopsida</taxon>
        <taxon>Liliopsida</taxon>
        <taxon>Poales</taxon>
        <taxon>Poaceae</taxon>
        <taxon>BOP clade</taxon>
        <taxon>Pooideae</taxon>
        <taxon>Stipodae</taxon>
        <taxon>Brachypodieae</taxon>
        <taxon>Brachypodium</taxon>
    </lineage>
</organism>
<reference evidence="8" key="2">
    <citation type="submission" date="2017-06" db="EMBL/GenBank/DDBJ databases">
        <title>WGS assembly of Brachypodium distachyon.</title>
        <authorList>
            <consortium name="The International Brachypodium Initiative"/>
            <person name="Lucas S."/>
            <person name="Harmon-Smith M."/>
            <person name="Lail K."/>
            <person name="Tice H."/>
            <person name="Grimwood J."/>
            <person name="Bruce D."/>
            <person name="Barry K."/>
            <person name="Shu S."/>
            <person name="Lindquist E."/>
            <person name="Wang M."/>
            <person name="Pitluck S."/>
            <person name="Vogel J.P."/>
            <person name="Garvin D.F."/>
            <person name="Mockler T.C."/>
            <person name="Schmutz J."/>
            <person name="Rokhsar D."/>
            <person name="Bevan M.W."/>
        </authorList>
    </citation>
    <scope>NUCLEOTIDE SEQUENCE</scope>
    <source>
        <strain evidence="8">Bd21</strain>
    </source>
</reference>
<dbReference type="InterPro" id="IPR016167">
    <property type="entry name" value="FAD-bd_PCMH_sub1"/>
</dbReference>
<evidence type="ECO:0000313" key="10">
    <source>
        <dbReference type="Proteomes" id="UP000008810"/>
    </source>
</evidence>
<dbReference type="InterPro" id="IPR006094">
    <property type="entry name" value="Oxid_FAD_bind_N"/>
</dbReference>
<evidence type="ECO:0000256" key="5">
    <source>
        <dbReference type="ARBA" id="ARBA00022827"/>
    </source>
</evidence>
<dbReference type="SUPFAM" id="SSF56176">
    <property type="entry name" value="FAD-binding/transporter-associated domain-like"/>
    <property type="match status" value="1"/>
</dbReference>
<evidence type="ECO:0000256" key="6">
    <source>
        <dbReference type="ARBA" id="ARBA00023180"/>
    </source>
</evidence>
<dbReference type="EMBL" id="CM000884">
    <property type="protein sequence ID" value="KQJ81770.1"/>
    <property type="molecule type" value="Genomic_DNA"/>
</dbReference>
<dbReference type="Gene3D" id="3.40.462.20">
    <property type="match status" value="1"/>
</dbReference>
<protein>
    <recommendedName>
        <fullName evidence="7">FAD-binding PCMH-type domain-containing protein</fullName>
    </recommendedName>
</protein>
<evidence type="ECO:0000256" key="4">
    <source>
        <dbReference type="ARBA" id="ARBA00022729"/>
    </source>
</evidence>
<dbReference type="Gene3D" id="3.30.43.10">
    <property type="entry name" value="Uridine Diphospho-n-acetylenolpyruvylglucosamine Reductase, domain 2"/>
    <property type="match status" value="1"/>
</dbReference>
<dbReference type="Pfam" id="PF01565">
    <property type="entry name" value="FAD_binding_4"/>
    <property type="match status" value="1"/>
</dbReference>
<gene>
    <name evidence="8" type="ORF">BRADI_5g02948v3</name>
</gene>
<evidence type="ECO:0000313" key="8">
    <source>
        <dbReference type="EMBL" id="KQJ81770.1"/>
    </source>
</evidence>
<keyword evidence="6" id="KW-0325">Glycoprotein</keyword>